<keyword evidence="3" id="KW-1185">Reference proteome</keyword>
<reference evidence="2 3" key="1">
    <citation type="journal article" date="2014" name="Science">
        <title>Plant genetics. Early allopolyploid evolution in the post-Neolithic Brassica napus oilseed genome.</title>
        <authorList>
            <person name="Chalhoub B."/>
            <person name="Denoeud F."/>
            <person name="Liu S."/>
            <person name="Parkin I.A."/>
            <person name="Tang H."/>
            <person name="Wang X."/>
            <person name="Chiquet J."/>
            <person name="Belcram H."/>
            <person name="Tong C."/>
            <person name="Samans B."/>
            <person name="Correa M."/>
            <person name="Da Silva C."/>
            <person name="Just J."/>
            <person name="Falentin C."/>
            <person name="Koh C.S."/>
            <person name="Le Clainche I."/>
            <person name="Bernard M."/>
            <person name="Bento P."/>
            <person name="Noel B."/>
            <person name="Labadie K."/>
            <person name="Alberti A."/>
            <person name="Charles M."/>
            <person name="Arnaud D."/>
            <person name="Guo H."/>
            <person name="Daviaud C."/>
            <person name="Alamery S."/>
            <person name="Jabbari K."/>
            <person name="Zhao M."/>
            <person name="Edger P.P."/>
            <person name="Chelaifa H."/>
            <person name="Tack D."/>
            <person name="Lassalle G."/>
            <person name="Mestiri I."/>
            <person name="Schnel N."/>
            <person name="Le Paslier M.C."/>
            <person name="Fan G."/>
            <person name="Renault V."/>
            <person name="Bayer P.E."/>
            <person name="Golicz A.A."/>
            <person name="Manoli S."/>
            <person name="Lee T.H."/>
            <person name="Thi V.H."/>
            <person name="Chalabi S."/>
            <person name="Hu Q."/>
            <person name="Fan C."/>
            <person name="Tollenaere R."/>
            <person name="Lu Y."/>
            <person name="Battail C."/>
            <person name="Shen J."/>
            <person name="Sidebottom C.H."/>
            <person name="Wang X."/>
            <person name="Canaguier A."/>
            <person name="Chauveau A."/>
            <person name="Berard A."/>
            <person name="Deniot G."/>
            <person name="Guan M."/>
            <person name="Liu Z."/>
            <person name="Sun F."/>
            <person name="Lim Y.P."/>
            <person name="Lyons E."/>
            <person name="Town C.D."/>
            <person name="Bancroft I."/>
            <person name="Wang X."/>
            <person name="Meng J."/>
            <person name="Ma J."/>
            <person name="Pires J.C."/>
            <person name="King G.J."/>
            <person name="Brunel D."/>
            <person name="Delourme R."/>
            <person name="Renard M."/>
            <person name="Aury J.M."/>
            <person name="Adams K.L."/>
            <person name="Batley J."/>
            <person name="Snowdon R.J."/>
            <person name="Tost J."/>
            <person name="Edwards D."/>
            <person name="Zhou Y."/>
            <person name="Hua W."/>
            <person name="Sharpe A.G."/>
            <person name="Paterson A.H."/>
            <person name="Guan C."/>
            <person name="Wincker P."/>
        </authorList>
    </citation>
    <scope>NUCLEOTIDE SEQUENCE [LARGE SCALE GENOMIC DNA]</scope>
    <source>
        <strain evidence="3">cv. Darmor-bzh</strain>
    </source>
</reference>
<dbReference type="AlphaFoldDB" id="A0A078I139"/>
<protein>
    <submittedName>
        <fullName evidence="2">BnaCnng11510D protein</fullName>
    </submittedName>
</protein>
<proteinExistence type="predicted"/>
<sequence>MPGNEYGERIHNFFGQEGLSQDHHQSQVVDGSWSSFSNGLVGNQRHIDPSSIASLKSYSSTQQPERWQSSNSHHALNFTQQQPSIRSEYSRGLLQDNQQLTNAKGN</sequence>
<gene>
    <name evidence="2" type="primary">BnaCnng11510D</name>
    <name evidence="2" type="ORF">GSBRNA2T00080331001</name>
</gene>
<dbReference type="PANTHER" id="PTHR31267:SF9">
    <property type="entry name" value="OVULE PROTEIN"/>
    <property type="match status" value="1"/>
</dbReference>
<dbReference type="STRING" id="3708.A0A078I139"/>
<dbReference type="PaxDb" id="3708-A0A078I139"/>
<name>A0A078I139_BRANA</name>
<dbReference type="EMBL" id="LK032593">
    <property type="protein sequence ID" value="CDY44540.1"/>
    <property type="molecule type" value="Genomic_DNA"/>
</dbReference>
<feature type="region of interest" description="Disordered" evidence="1">
    <location>
        <begin position="55"/>
        <end position="86"/>
    </location>
</feature>
<dbReference type="Gramene" id="CDY44540">
    <property type="protein sequence ID" value="CDY44540"/>
    <property type="gene ID" value="GSBRNA2T00080331001"/>
</dbReference>
<organism evidence="2 3">
    <name type="scientific">Brassica napus</name>
    <name type="common">Rape</name>
    <dbReference type="NCBI Taxonomy" id="3708"/>
    <lineage>
        <taxon>Eukaryota</taxon>
        <taxon>Viridiplantae</taxon>
        <taxon>Streptophyta</taxon>
        <taxon>Embryophyta</taxon>
        <taxon>Tracheophyta</taxon>
        <taxon>Spermatophyta</taxon>
        <taxon>Magnoliopsida</taxon>
        <taxon>eudicotyledons</taxon>
        <taxon>Gunneridae</taxon>
        <taxon>Pentapetalae</taxon>
        <taxon>rosids</taxon>
        <taxon>malvids</taxon>
        <taxon>Brassicales</taxon>
        <taxon>Brassicaceae</taxon>
        <taxon>Brassiceae</taxon>
        <taxon>Brassica</taxon>
    </lineage>
</organism>
<dbReference type="Proteomes" id="UP000028999">
    <property type="component" value="Unassembled WGS sequence"/>
</dbReference>
<accession>A0A078I139</accession>
<evidence type="ECO:0000313" key="3">
    <source>
        <dbReference type="Proteomes" id="UP000028999"/>
    </source>
</evidence>
<evidence type="ECO:0000256" key="1">
    <source>
        <dbReference type="SAM" id="MobiDB-lite"/>
    </source>
</evidence>
<dbReference type="PANTHER" id="PTHR31267">
    <property type="entry name" value="DENTIN SIALOPHOSPHOPROTEIN-LIKE PROTEIN"/>
    <property type="match status" value="1"/>
</dbReference>
<evidence type="ECO:0000313" key="2">
    <source>
        <dbReference type="EMBL" id="CDY44540.1"/>
    </source>
</evidence>